<feature type="repeat" description="ANK" evidence="3">
    <location>
        <begin position="208"/>
        <end position="240"/>
    </location>
</feature>
<dbReference type="InterPro" id="IPR002110">
    <property type="entry name" value="Ankyrin_rpt"/>
</dbReference>
<dbReference type="PROSITE" id="PS50297">
    <property type="entry name" value="ANK_REP_REGION"/>
    <property type="match status" value="1"/>
</dbReference>
<accession>A0AAV4FVV6</accession>
<dbReference type="Proteomes" id="UP000762676">
    <property type="component" value="Unassembled WGS sequence"/>
</dbReference>
<keyword evidence="2 3" id="KW-0040">ANK repeat</keyword>
<organism evidence="4 5">
    <name type="scientific">Elysia marginata</name>
    <dbReference type="NCBI Taxonomy" id="1093978"/>
    <lineage>
        <taxon>Eukaryota</taxon>
        <taxon>Metazoa</taxon>
        <taxon>Spiralia</taxon>
        <taxon>Lophotrochozoa</taxon>
        <taxon>Mollusca</taxon>
        <taxon>Gastropoda</taxon>
        <taxon>Heterobranchia</taxon>
        <taxon>Euthyneura</taxon>
        <taxon>Panpulmonata</taxon>
        <taxon>Sacoglossa</taxon>
        <taxon>Placobranchoidea</taxon>
        <taxon>Plakobranchidae</taxon>
        <taxon>Elysia</taxon>
    </lineage>
</organism>
<gene>
    <name evidence="4" type="ORF">ElyMa_002238500</name>
</gene>
<dbReference type="AlphaFoldDB" id="A0AAV4FVV6"/>
<keyword evidence="5" id="KW-1185">Reference proteome</keyword>
<dbReference type="Gene3D" id="1.25.40.20">
    <property type="entry name" value="Ankyrin repeat-containing domain"/>
    <property type="match status" value="2"/>
</dbReference>
<evidence type="ECO:0000256" key="1">
    <source>
        <dbReference type="ARBA" id="ARBA00022737"/>
    </source>
</evidence>
<sequence length="559" mass="62971">MDNFELNQAICKRDIGQVTRLLHSGKCSINGDSPEEEIQRGARCAKDILRRAKAPIILCVSSSLGDFQGGADAERCAILKELVRHGAHLNTHNRAPGATWMTPAMYAARSNLLVCLQFLVESGADLSVRCLYRNTALTHAVLGAQVDCVKYLTEHMTIATLNDRNNKGRTALMEAVLLNFSSAKVSWKLSCMQHLIEAGCDLDVQDKNGDTALMLALRQRCTETVVFLLEKGAKFCTVTQGGMSLLTLTENRRHFDFRSQRANAHAVLLLRHGLDPTMSRLDRLCLHEAVLVPDQAAMVRGLVMSGFPPLDLCFSDKLNIGFIVDGKLKYFWSRTRLSPLCLALYGSRPHIAKYFIANLFFTHYDITCLPWHGDIYKRFQKESDSGSVQADQCLEILDFLRERPQSLRTLCMVVISSALSQHLVLDTPGTEKGEEAWTCRPTFRERVTQLEIPQKVKRALLHQTPNSAACVLSWHDIRLGEEVCFPECHCEFCQGNKAETGDLWSEEIGEFMLGDNDEFMFGDNDEFMLGDNDEFMFGNNDEFMFGDNDEFMFFQGNLF</sequence>
<keyword evidence="1" id="KW-0677">Repeat</keyword>
<name>A0AAV4FVV6_9GAST</name>
<reference evidence="4 5" key="1">
    <citation type="journal article" date="2021" name="Elife">
        <title>Chloroplast acquisition without the gene transfer in kleptoplastic sea slugs, Plakobranchus ocellatus.</title>
        <authorList>
            <person name="Maeda T."/>
            <person name="Takahashi S."/>
            <person name="Yoshida T."/>
            <person name="Shimamura S."/>
            <person name="Takaki Y."/>
            <person name="Nagai Y."/>
            <person name="Toyoda A."/>
            <person name="Suzuki Y."/>
            <person name="Arimoto A."/>
            <person name="Ishii H."/>
            <person name="Satoh N."/>
            <person name="Nishiyama T."/>
            <person name="Hasebe M."/>
            <person name="Maruyama T."/>
            <person name="Minagawa J."/>
            <person name="Obokata J."/>
            <person name="Shigenobu S."/>
        </authorList>
    </citation>
    <scope>NUCLEOTIDE SEQUENCE [LARGE SCALE GENOMIC DNA]</scope>
</reference>
<protein>
    <submittedName>
        <fullName evidence="4">Ankyrin repeat-containing protein</fullName>
    </submittedName>
</protein>
<evidence type="ECO:0000256" key="3">
    <source>
        <dbReference type="PROSITE-ProRule" id="PRU00023"/>
    </source>
</evidence>
<dbReference type="SMART" id="SM00248">
    <property type="entry name" value="ANK"/>
    <property type="match status" value="6"/>
</dbReference>
<evidence type="ECO:0000313" key="4">
    <source>
        <dbReference type="EMBL" id="GFR77458.1"/>
    </source>
</evidence>
<dbReference type="Pfam" id="PF12796">
    <property type="entry name" value="Ank_2"/>
    <property type="match status" value="2"/>
</dbReference>
<dbReference type="SUPFAM" id="SSF48403">
    <property type="entry name" value="Ankyrin repeat"/>
    <property type="match status" value="1"/>
</dbReference>
<dbReference type="EMBL" id="BMAT01004637">
    <property type="protein sequence ID" value="GFR77458.1"/>
    <property type="molecule type" value="Genomic_DNA"/>
</dbReference>
<dbReference type="PROSITE" id="PS50088">
    <property type="entry name" value="ANK_REPEAT"/>
    <property type="match status" value="1"/>
</dbReference>
<evidence type="ECO:0000313" key="5">
    <source>
        <dbReference type="Proteomes" id="UP000762676"/>
    </source>
</evidence>
<dbReference type="PANTHER" id="PTHR24198">
    <property type="entry name" value="ANKYRIN REPEAT AND PROTEIN KINASE DOMAIN-CONTAINING PROTEIN"/>
    <property type="match status" value="1"/>
</dbReference>
<proteinExistence type="predicted"/>
<evidence type="ECO:0000256" key="2">
    <source>
        <dbReference type="ARBA" id="ARBA00023043"/>
    </source>
</evidence>
<dbReference type="InterPro" id="IPR036770">
    <property type="entry name" value="Ankyrin_rpt-contain_sf"/>
</dbReference>
<dbReference type="PANTHER" id="PTHR24198:SF194">
    <property type="entry name" value="INVERSIN-A"/>
    <property type="match status" value="1"/>
</dbReference>
<comment type="caution">
    <text evidence="4">The sequence shown here is derived from an EMBL/GenBank/DDBJ whole genome shotgun (WGS) entry which is preliminary data.</text>
</comment>